<dbReference type="HOGENOM" id="CLU_1044007_0_0_1"/>
<dbReference type="AlphaFoldDB" id="H2YSQ1"/>
<feature type="region of interest" description="Disordered" evidence="1">
    <location>
        <begin position="91"/>
        <end position="111"/>
    </location>
</feature>
<reference evidence="2" key="2">
    <citation type="submission" date="2025-08" db="UniProtKB">
        <authorList>
            <consortium name="Ensembl"/>
        </authorList>
    </citation>
    <scope>IDENTIFICATION</scope>
</reference>
<accession>H2YSQ1</accession>
<protein>
    <submittedName>
        <fullName evidence="2">Uncharacterized protein</fullName>
    </submittedName>
</protein>
<evidence type="ECO:0000313" key="3">
    <source>
        <dbReference type="Proteomes" id="UP000007875"/>
    </source>
</evidence>
<dbReference type="Ensembl" id="ENSCSAVT00000008469.1">
    <property type="protein sequence ID" value="ENSCSAVP00000008361.1"/>
    <property type="gene ID" value="ENSCSAVG00000004973.1"/>
</dbReference>
<dbReference type="GeneTree" id="ENSGT00660000097414"/>
<organism evidence="2 3">
    <name type="scientific">Ciona savignyi</name>
    <name type="common">Pacific transparent sea squirt</name>
    <dbReference type="NCBI Taxonomy" id="51511"/>
    <lineage>
        <taxon>Eukaryota</taxon>
        <taxon>Metazoa</taxon>
        <taxon>Chordata</taxon>
        <taxon>Tunicata</taxon>
        <taxon>Ascidiacea</taxon>
        <taxon>Phlebobranchia</taxon>
        <taxon>Cionidae</taxon>
        <taxon>Ciona</taxon>
    </lineage>
</organism>
<dbReference type="Proteomes" id="UP000007875">
    <property type="component" value="Unassembled WGS sequence"/>
</dbReference>
<dbReference type="OMA" id="RRWCPAW"/>
<name>H2YSQ1_CIOSA</name>
<proteinExistence type="predicted"/>
<keyword evidence="3" id="KW-1185">Reference proteome</keyword>
<sequence>MMGCRRWCPAWSKKFPSFYHDPESNHTFCRLCRNSNIPHAKMCSWALGLTPPSSGWRMRKLVRHLSSFEHQTVHEMVVELCDNVLDYQKKHGGKSPKGASNPASLMGEPDVFNASPSPVTFQTVLDTLTLEELTRQAHCAFDPEQLSKTPVLALKELKKRRKRSIDFSRPSMVVKAPKIEVPEILPAVLGRNESTTSSDRLTLEIATTSHNFKSSESGSEAVFDGNISNENYEDSAENGEFTEHEQNGDSFDGFSNNLGLSLPPSFD</sequence>
<feature type="region of interest" description="Disordered" evidence="1">
    <location>
        <begin position="214"/>
        <end position="267"/>
    </location>
</feature>
<dbReference type="InParanoid" id="H2YSQ1"/>
<reference evidence="3" key="1">
    <citation type="submission" date="2003-08" db="EMBL/GenBank/DDBJ databases">
        <authorList>
            <person name="Birren B."/>
            <person name="Nusbaum C."/>
            <person name="Abebe A."/>
            <person name="Abouelleil A."/>
            <person name="Adekoya E."/>
            <person name="Ait-zahra M."/>
            <person name="Allen N."/>
            <person name="Allen T."/>
            <person name="An P."/>
            <person name="Anderson M."/>
            <person name="Anderson S."/>
            <person name="Arachchi H."/>
            <person name="Armbruster J."/>
            <person name="Bachantsang P."/>
            <person name="Baldwin J."/>
            <person name="Barry A."/>
            <person name="Bayul T."/>
            <person name="Blitshsteyn B."/>
            <person name="Bloom T."/>
            <person name="Blye J."/>
            <person name="Boguslavskiy L."/>
            <person name="Borowsky M."/>
            <person name="Boukhgalter B."/>
            <person name="Brunache A."/>
            <person name="Butler J."/>
            <person name="Calixte N."/>
            <person name="Calvo S."/>
            <person name="Camarata J."/>
            <person name="Campo K."/>
            <person name="Chang J."/>
            <person name="Cheshatsang Y."/>
            <person name="Citroen M."/>
            <person name="Collymore A."/>
            <person name="Considine T."/>
            <person name="Cook A."/>
            <person name="Cooke P."/>
            <person name="Corum B."/>
            <person name="Cuomo C."/>
            <person name="David R."/>
            <person name="Dawoe T."/>
            <person name="Degray S."/>
            <person name="Dodge S."/>
            <person name="Dooley K."/>
            <person name="Dorje P."/>
            <person name="Dorjee K."/>
            <person name="Dorris L."/>
            <person name="Duffey N."/>
            <person name="Dupes A."/>
            <person name="Elkins T."/>
            <person name="Engels R."/>
            <person name="Erickson J."/>
            <person name="Farina A."/>
            <person name="Faro S."/>
            <person name="Ferreira P."/>
            <person name="Fischer H."/>
            <person name="Fitzgerald M."/>
            <person name="Foley K."/>
            <person name="Gage D."/>
            <person name="Galagan J."/>
            <person name="Gearin G."/>
            <person name="Gnerre S."/>
            <person name="Gnirke A."/>
            <person name="Goyette A."/>
            <person name="Graham J."/>
            <person name="Grandbois E."/>
            <person name="Gyaltsen K."/>
            <person name="Hafez N."/>
            <person name="Hagopian D."/>
            <person name="Hagos B."/>
            <person name="Hall J."/>
            <person name="Hatcher B."/>
            <person name="Heller A."/>
            <person name="Higgins H."/>
            <person name="Honan T."/>
            <person name="Horn A."/>
            <person name="Houde N."/>
            <person name="Hughes L."/>
            <person name="Hulme W."/>
            <person name="Husby E."/>
            <person name="Iliev I."/>
            <person name="Jaffe D."/>
            <person name="Jones C."/>
            <person name="Kamal M."/>
            <person name="Kamat A."/>
            <person name="Kamvysselis M."/>
            <person name="Karlsson E."/>
            <person name="Kells C."/>
            <person name="Kieu A."/>
            <person name="Kisner P."/>
            <person name="Kodira C."/>
            <person name="Kulbokas E."/>
            <person name="Labutti K."/>
            <person name="Lama D."/>
            <person name="Landers T."/>
            <person name="Leger J."/>
            <person name="Levine S."/>
            <person name="Lewis D."/>
            <person name="Lewis T."/>
            <person name="Lindblad-toh K."/>
            <person name="Liu X."/>
            <person name="Lokyitsang T."/>
            <person name="Lokyitsang Y."/>
            <person name="Lucien O."/>
            <person name="Lui A."/>
            <person name="Ma L.J."/>
            <person name="Mabbitt R."/>
            <person name="Macdonald J."/>
            <person name="Maclean C."/>
            <person name="Major J."/>
            <person name="Manning J."/>
            <person name="Marabella R."/>
            <person name="Maru K."/>
            <person name="Matthews C."/>
            <person name="Mauceli E."/>
            <person name="Mccarthy M."/>
            <person name="Mcdonough S."/>
            <person name="Mcghee T."/>
            <person name="Meldrim J."/>
            <person name="Meneus L."/>
            <person name="Mesirov J."/>
            <person name="Mihalev A."/>
            <person name="Mihova T."/>
            <person name="Mikkelsen T."/>
            <person name="Mlenga V."/>
            <person name="Moru K."/>
            <person name="Mozes J."/>
            <person name="Mulrain L."/>
            <person name="Munson G."/>
            <person name="Naylor J."/>
            <person name="Newes C."/>
            <person name="Nguyen C."/>
            <person name="Nguyen N."/>
            <person name="Nguyen T."/>
            <person name="Nicol R."/>
            <person name="Nielsen C."/>
            <person name="Nizzari M."/>
            <person name="Norbu C."/>
            <person name="Norbu N."/>
            <person name="O'donnell P."/>
            <person name="Okoawo O."/>
            <person name="O'leary S."/>
            <person name="Omotosho B."/>
            <person name="O'neill K."/>
            <person name="Osman S."/>
            <person name="Parker S."/>
            <person name="Perrin D."/>
            <person name="Phunkhang P."/>
            <person name="Piqani B."/>
            <person name="Purcell S."/>
            <person name="Rachupka T."/>
            <person name="Ramasamy U."/>
            <person name="Rameau R."/>
            <person name="Ray V."/>
            <person name="Raymond C."/>
            <person name="Retta R."/>
            <person name="Richardson S."/>
            <person name="Rise C."/>
            <person name="Rodriguez J."/>
            <person name="Rogers J."/>
            <person name="Rogov P."/>
            <person name="Rutman M."/>
            <person name="Schupbach R."/>
            <person name="Seaman C."/>
            <person name="Settipalli S."/>
            <person name="Sharpe T."/>
            <person name="Sheridan J."/>
            <person name="Sherpa N."/>
            <person name="Shi J."/>
            <person name="Smirnov S."/>
            <person name="Smith C."/>
            <person name="Sougnez C."/>
            <person name="Spencer B."/>
            <person name="Stalker J."/>
            <person name="Stange-thomann N."/>
            <person name="Stavropoulos S."/>
            <person name="Stetson K."/>
            <person name="Stone C."/>
            <person name="Stone S."/>
            <person name="Stubbs M."/>
            <person name="Talamas J."/>
            <person name="Tchuinga P."/>
            <person name="Tenzing P."/>
            <person name="Tesfaye S."/>
            <person name="Theodore J."/>
            <person name="Thoulutsang Y."/>
            <person name="Topham K."/>
            <person name="Towey S."/>
            <person name="Tsamla T."/>
            <person name="Tsomo N."/>
            <person name="Vallee D."/>
            <person name="Vassiliev H."/>
            <person name="Venkataraman V."/>
            <person name="Vinson J."/>
            <person name="Vo A."/>
            <person name="Wade C."/>
            <person name="Wang S."/>
            <person name="Wangchuk T."/>
            <person name="Wangdi T."/>
            <person name="Whittaker C."/>
            <person name="Wilkinson J."/>
            <person name="Wu Y."/>
            <person name="Wyman D."/>
            <person name="Yadav S."/>
            <person name="Yang S."/>
            <person name="Yang X."/>
            <person name="Yeager S."/>
            <person name="Yee E."/>
            <person name="Young G."/>
            <person name="Zainoun J."/>
            <person name="Zembeck L."/>
            <person name="Zimmer A."/>
            <person name="Zody M."/>
            <person name="Lander E."/>
        </authorList>
    </citation>
    <scope>NUCLEOTIDE SEQUENCE [LARGE SCALE GENOMIC DNA]</scope>
</reference>
<evidence type="ECO:0000256" key="1">
    <source>
        <dbReference type="SAM" id="MobiDB-lite"/>
    </source>
</evidence>
<reference evidence="2" key="3">
    <citation type="submission" date="2025-09" db="UniProtKB">
        <authorList>
            <consortium name="Ensembl"/>
        </authorList>
    </citation>
    <scope>IDENTIFICATION</scope>
</reference>
<evidence type="ECO:0000313" key="2">
    <source>
        <dbReference type="Ensembl" id="ENSCSAVP00000008361.1"/>
    </source>
</evidence>